<comment type="similarity">
    <text evidence="1">Belongs to the bacterial ribosomal protein bS1 family.</text>
</comment>
<dbReference type="PRINTS" id="PR00681">
    <property type="entry name" value="RIBOSOMALS1"/>
</dbReference>
<keyword evidence="3" id="KW-0694">RNA-binding</keyword>
<dbReference type="GO" id="GO:0003729">
    <property type="term" value="F:mRNA binding"/>
    <property type="evidence" value="ECO:0007669"/>
    <property type="project" value="TreeGrafter"/>
</dbReference>
<feature type="domain" description="S1 motif" evidence="7">
    <location>
        <begin position="17"/>
        <end position="84"/>
    </location>
</feature>
<dbReference type="PANTHER" id="PTHR10724">
    <property type="entry name" value="30S RIBOSOMAL PROTEIN S1"/>
    <property type="match status" value="1"/>
</dbReference>
<sequence>MDEMNEQATDFKELSVGDTVTGKVVKVEDKQALVDIGYKVEGILPISELSSLHVERAADAVSEGEELTLKVKKVDDEEVVLSKRAVTAELAWEDLEAKFESGEVFEAEVKEVVKGGLVVDVGLRGFIPASLVETYFVEEFEDYKGKPLTLKVVELDREQNRVILSHRAVAEEEEASKKQDVLDSLEAGQVIDGTVQRLTDFGVFVSIGGGIDGLVHISQLSHEHVEKASDVVTEGQEIKVKVLSVDKDSERISLSLKETLPGPWENISDRAQAGDVLEGEVKRLVSFGAFVEVFPGVEGLVHISQIANRHIGTPQEVLEPGQKVQVKVLDVNESEKRMSLSIKELEQDENNAVIKEYEKEEEHSGFQLGDILGDKLNKYKQ</sequence>
<evidence type="ECO:0000256" key="6">
    <source>
        <dbReference type="SAM" id="Coils"/>
    </source>
</evidence>
<evidence type="ECO:0000256" key="3">
    <source>
        <dbReference type="ARBA" id="ARBA00022884"/>
    </source>
</evidence>
<dbReference type="InterPro" id="IPR012340">
    <property type="entry name" value="NA-bd_OB-fold"/>
</dbReference>
<dbReference type="OrthoDB" id="9804077at2"/>
<feature type="domain" description="S1 motif" evidence="7">
    <location>
        <begin position="102"/>
        <end position="167"/>
    </location>
</feature>
<dbReference type="GO" id="GO:0003735">
    <property type="term" value="F:structural constituent of ribosome"/>
    <property type="evidence" value="ECO:0007669"/>
    <property type="project" value="TreeGrafter"/>
</dbReference>
<dbReference type="PROSITE" id="PS50126">
    <property type="entry name" value="S1"/>
    <property type="match status" value="4"/>
</dbReference>
<dbReference type="NCBIfam" id="NF005208">
    <property type="entry name" value="PRK06676.1"/>
    <property type="match status" value="1"/>
</dbReference>
<proteinExistence type="inferred from homology"/>
<feature type="domain" description="S1 motif" evidence="7">
    <location>
        <begin position="188"/>
        <end position="257"/>
    </location>
</feature>
<dbReference type="Proteomes" id="UP000198666">
    <property type="component" value="Unassembled WGS sequence"/>
</dbReference>
<dbReference type="CDD" id="cd05687">
    <property type="entry name" value="S1_RPS1_repeat_ec1_hs1"/>
    <property type="match status" value="1"/>
</dbReference>
<dbReference type="CDD" id="cd04465">
    <property type="entry name" value="S1_RPS1_repeat_ec2_hs2"/>
    <property type="match status" value="1"/>
</dbReference>
<keyword evidence="9" id="KW-1185">Reference proteome</keyword>
<gene>
    <name evidence="8" type="ORF">SAMN05421663_11178</name>
</gene>
<evidence type="ECO:0000256" key="5">
    <source>
        <dbReference type="ARBA" id="ARBA00023274"/>
    </source>
</evidence>
<accession>A0A1G6V0V6</accession>
<name>A0A1G6V0V6_9BACI</name>
<evidence type="ECO:0000313" key="9">
    <source>
        <dbReference type="Proteomes" id="UP000198666"/>
    </source>
</evidence>
<keyword evidence="6" id="KW-0175">Coiled coil</keyword>
<dbReference type="InterPro" id="IPR050437">
    <property type="entry name" value="Ribos_protein_bS1-like"/>
</dbReference>
<evidence type="ECO:0000259" key="7">
    <source>
        <dbReference type="PROSITE" id="PS50126"/>
    </source>
</evidence>
<evidence type="ECO:0000256" key="1">
    <source>
        <dbReference type="ARBA" id="ARBA00006767"/>
    </source>
</evidence>
<dbReference type="RefSeq" id="WP_093728338.1">
    <property type="nucleotide sequence ID" value="NZ_FMZB01000011.1"/>
</dbReference>
<dbReference type="FunFam" id="2.40.50.140:FF:000051">
    <property type="entry name" value="RNA-binding transcriptional accessory protein"/>
    <property type="match status" value="1"/>
</dbReference>
<dbReference type="EMBL" id="FMZB01000011">
    <property type="protein sequence ID" value="SDD47123.1"/>
    <property type="molecule type" value="Genomic_DNA"/>
</dbReference>
<dbReference type="GO" id="GO:0022627">
    <property type="term" value="C:cytosolic small ribosomal subunit"/>
    <property type="evidence" value="ECO:0007669"/>
    <property type="project" value="TreeGrafter"/>
</dbReference>
<evidence type="ECO:0000313" key="8">
    <source>
        <dbReference type="EMBL" id="SDD47123.1"/>
    </source>
</evidence>
<dbReference type="PANTHER" id="PTHR10724:SF7">
    <property type="entry name" value="SMALL RIBOSOMAL SUBUNIT PROTEIN BS1C"/>
    <property type="match status" value="1"/>
</dbReference>
<dbReference type="GO" id="GO:0006412">
    <property type="term" value="P:translation"/>
    <property type="evidence" value="ECO:0007669"/>
    <property type="project" value="TreeGrafter"/>
</dbReference>
<keyword evidence="5" id="KW-0687">Ribonucleoprotein</keyword>
<dbReference type="Gene3D" id="2.40.50.140">
    <property type="entry name" value="Nucleic acid-binding proteins"/>
    <property type="match status" value="4"/>
</dbReference>
<evidence type="ECO:0000256" key="2">
    <source>
        <dbReference type="ARBA" id="ARBA00022737"/>
    </source>
</evidence>
<feature type="coiled-coil region" evidence="6">
    <location>
        <begin position="331"/>
        <end position="363"/>
    </location>
</feature>
<dbReference type="InterPro" id="IPR003029">
    <property type="entry name" value="S1_domain"/>
</dbReference>
<dbReference type="SMART" id="SM00316">
    <property type="entry name" value="S1"/>
    <property type="match status" value="4"/>
</dbReference>
<dbReference type="AlphaFoldDB" id="A0A1G6V0V6"/>
<protein>
    <submittedName>
        <fullName evidence="8">Small subunit ribosomal protein S1</fullName>
    </submittedName>
</protein>
<dbReference type="FunFam" id="2.40.50.140:FF:000114">
    <property type="entry name" value="30S ribosomal protein S1"/>
    <property type="match status" value="1"/>
</dbReference>
<dbReference type="InterPro" id="IPR035104">
    <property type="entry name" value="Ribosomal_protein_S1-like"/>
</dbReference>
<dbReference type="SUPFAM" id="SSF50249">
    <property type="entry name" value="Nucleic acid-binding proteins"/>
    <property type="match status" value="4"/>
</dbReference>
<organism evidence="8 9">
    <name type="scientific">Terribacillus halophilus</name>
    <dbReference type="NCBI Taxonomy" id="361279"/>
    <lineage>
        <taxon>Bacteria</taxon>
        <taxon>Bacillati</taxon>
        <taxon>Bacillota</taxon>
        <taxon>Bacilli</taxon>
        <taxon>Bacillales</taxon>
        <taxon>Bacillaceae</taxon>
        <taxon>Terribacillus</taxon>
    </lineage>
</organism>
<feature type="domain" description="S1 motif" evidence="7">
    <location>
        <begin position="274"/>
        <end position="343"/>
    </location>
</feature>
<keyword evidence="2" id="KW-0677">Repeat</keyword>
<dbReference type="STRING" id="361279.SAMN05421663_11178"/>
<evidence type="ECO:0000256" key="4">
    <source>
        <dbReference type="ARBA" id="ARBA00022980"/>
    </source>
</evidence>
<dbReference type="Pfam" id="PF00575">
    <property type="entry name" value="S1"/>
    <property type="match status" value="4"/>
</dbReference>
<reference evidence="9" key="1">
    <citation type="submission" date="2016-10" db="EMBL/GenBank/DDBJ databases">
        <authorList>
            <person name="Varghese N."/>
            <person name="Submissions S."/>
        </authorList>
    </citation>
    <scope>NUCLEOTIDE SEQUENCE [LARGE SCALE GENOMIC DNA]</scope>
    <source>
        <strain evidence="9">DSM 21620</strain>
    </source>
</reference>
<keyword evidence="4 8" id="KW-0689">Ribosomal protein</keyword>